<dbReference type="Pfam" id="PF02837">
    <property type="entry name" value="Glyco_hydro_2_N"/>
    <property type="match status" value="1"/>
</dbReference>
<dbReference type="Pfam" id="PF16353">
    <property type="entry name" value="LacZ_4"/>
    <property type="match status" value="1"/>
</dbReference>
<keyword evidence="3 5" id="KW-0326">Glycosidase</keyword>
<dbReference type="InterPro" id="IPR006104">
    <property type="entry name" value="Glyco_hydro_2_N"/>
</dbReference>
<dbReference type="Pfam" id="PF00703">
    <property type="entry name" value="Glyco_hydro_2"/>
    <property type="match status" value="1"/>
</dbReference>
<evidence type="ECO:0000259" key="6">
    <source>
        <dbReference type="SMART" id="SM01038"/>
    </source>
</evidence>
<dbReference type="PANTHER" id="PTHR46323">
    <property type="entry name" value="BETA-GALACTOSIDASE"/>
    <property type="match status" value="1"/>
</dbReference>
<evidence type="ECO:0000313" key="7">
    <source>
        <dbReference type="EMBL" id="KAK9417298.1"/>
    </source>
</evidence>
<dbReference type="PANTHER" id="PTHR46323:SF1">
    <property type="entry name" value="LACTASE"/>
    <property type="match status" value="1"/>
</dbReference>
<name>A0ABR2US48_9PEZI</name>
<accession>A0ABR2US48</accession>
<dbReference type="Gene3D" id="2.60.120.260">
    <property type="entry name" value="Galactose-binding domain-like"/>
    <property type="match status" value="1"/>
</dbReference>
<proteinExistence type="inferred from homology"/>
<dbReference type="PRINTS" id="PR00132">
    <property type="entry name" value="GLHYDRLASE2"/>
</dbReference>
<dbReference type="InterPro" id="IPR032312">
    <property type="entry name" value="LacZ_4"/>
</dbReference>
<dbReference type="PROSITE" id="PS00719">
    <property type="entry name" value="GLYCOSYL_HYDROL_F2_1"/>
    <property type="match status" value="1"/>
</dbReference>
<dbReference type="SMART" id="SM01038">
    <property type="entry name" value="Bgal_small_N"/>
    <property type="match status" value="1"/>
</dbReference>
<dbReference type="InterPro" id="IPR023232">
    <property type="entry name" value="Glyco_hydro_2_AS"/>
</dbReference>
<evidence type="ECO:0000256" key="5">
    <source>
        <dbReference type="RuleBase" id="RU361154"/>
    </source>
</evidence>
<gene>
    <name evidence="7" type="ORF">SUNI508_08878</name>
</gene>
<evidence type="ECO:0000256" key="4">
    <source>
        <dbReference type="ARBA" id="ARBA00032230"/>
    </source>
</evidence>
<dbReference type="Proteomes" id="UP001408356">
    <property type="component" value="Unassembled WGS sequence"/>
</dbReference>
<dbReference type="InterPro" id="IPR050347">
    <property type="entry name" value="Bact_Beta-galactosidase"/>
</dbReference>
<dbReference type="PROSITE" id="PS00608">
    <property type="entry name" value="GLYCOSYL_HYDROL_F2_2"/>
    <property type="match status" value="1"/>
</dbReference>
<dbReference type="Gene3D" id="3.20.20.80">
    <property type="entry name" value="Glycosidases"/>
    <property type="match status" value="1"/>
</dbReference>
<feature type="domain" description="Beta galactosidase small chain/" evidence="6">
    <location>
        <begin position="747"/>
        <end position="1035"/>
    </location>
</feature>
<dbReference type="Pfam" id="PF02929">
    <property type="entry name" value="Bgal_small_N"/>
    <property type="match status" value="1"/>
</dbReference>
<dbReference type="InterPro" id="IPR006103">
    <property type="entry name" value="Glyco_hydro_2_cat"/>
</dbReference>
<dbReference type="Gene3D" id="2.70.98.10">
    <property type="match status" value="1"/>
</dbReference>
<comment type="caution">
    <text evidence="7">The sequence shown here is derived from an EMBL/GenBank/DDBJ whole genome shotgun (WGS) entry which is preliminary data.</text>
</comment>
<dbReference type="InterPro" id="IPR017853">
    <property type="entry name" value="GH"/>
</dbReference>
<dbReference type="InterPro" id="IPR008979">
    <property type="entry name" value="Galactose-bd-like_sf"/>
</dbReference>
<comment type="similarity">
    <text evidence="1 5">Belongs to the glycosyl hydrolase 2 family.</text>
</comment>
<dbReference type="SUPFAM" id="SSF49303">
    <property type="entry name" value="beta-Galactosidase/glucuronidase domain"/>
    <property type="match status" value="2"/>
</dbReference>
<dbReference type="EMBL" id="JARVKF010000399">
    <property type="protein sequence ID" value="KAK9417298.1"/>
    <property type="molecule type" value="Genomic_DNA"/>
</dbReference>
<dbReference type="SUPFAM" id="SSF51445">
    <property type="entry name" value="(Trans)glycosidases"/>
    <property type="match status" value="1"/>
</dbReference>
<evidence type="ECO:0000256" key="2">
    <source>
        <dbReference type="ARBA" id="ARBA00022801"/>
    </source>
</evidence>
<dbReference type="InterPro" id="IPR006101">
    <property type="entry name" value="Glyco_hydro_2"/>
</dbReference>
<dbReference type="InterPro" id="IPR006102">
    <property type="entry name" value="Ig-like_GH2"/>
</dbReference>
<dbReference type="SUPFAM" id="SSF49785">
    <property type="entry name" value="Galactose-binding domain-like"/>
    <property type="match status" value="1"/>
</dbReference>
<protein>
    <recommendedName>
        <fullName evidence="4">Lactase</fullName>
    </recommendedName>
</protein>
<dbReference type="InterPro" id="IPR014718">
    <property type="entry name" value="GH-type_carb-bd"/>
</dbReference>
<dbReference type="InterPro" id="IPR004199">
    <property type="entry name" value="B-gal_small/dom_5"/>
</dbReference>
<organism evidence="7 8">
    <name type="scientific">Seiridium unicorne</name>
    <dbReference type="NCBI Taxonomy" id="138068"/>
    <lineage>
        <taxon>Eukaryota</taxon>
        <taxon>Fungi</taxon>
        <taxon>Dikarya</taxon>
        <taxon>Ascomycota</taxon>
        <taxon>Pezizomycotina</taxon>
        <taxon>Sordariomycetes</taxon>
        <taxon>Xylariomycetidae</taxon>
        <taxon>Amphisphaeriales</taxon>
        <taxon>Sporocadaceae</taxon>
        <taxon>Seiridium</taxon>
    </lineage>
</organism>
<dbReference type="InterPro" id="IPR011013">
    <property type="entry name" value="Gal_mutarotase_sf_dom"/>
</dbReference>
<reference evidence="7 8" key="1">
    <citation type="journal article" date="2024" name="J. Plant Pathol.">
        <title>Sequence and assembly of the genome of Seiridium unicorne, isolate CBS 538.82, causal agent of cypress canker disease.</title>
        <authorList>
            <person name="Scali E."/>
            <person name="Rocca G.D."/>
            <person name="Danti R."/>
            <person name="Garbelotto M."/>
            <person name="Barberini S."/>
            <person name="Baroncelli R."/>
            <person name="Emiliani G."/>
        </authorList>
    </citation>
    <scope>NUCLEOTIDE SEQUENCE [LARGE SCALE GENOMIC DNA]</scope>
    <source>
        <strain evidence="7 8">BM-138-508</strain>
    </source>
</reference>
<keyword evidence="8" id="KW-1185">Reference proteome</keyword>
<dbReference type="SUPFAM" id="SSF74650">
    <property type="entry name" value="Galactose mutarotase-like"/>
    <property type="match status" value="1"/>
</dbReference>
<dbReference type="Gene3D" id="2.60.40.10">
    <property type="entry name" value="Immunoglobulins"/>
    <property type="match status" value="2"/>
</dbReference>
<evidence type="ECO:0000256" key="1">
    <source>
        <dbReference type="ARBA" id="ARBA00007401"/>
    </source>
</evidence>
<dbReference type="InterPro" id="IPR023230">
    <property type="entry name" value="Glyco_hydro_2_CS"/>
</dbReference>
<dbReference type="InterPro" id="IPR013783">
    <property type="entry name" value="Ig-like_fold"/>
</dbReference>
<dbReference type="Pfam" id="PF02836">
    <property type="entry name" value="Glyco_hydro_2_C"/>
    <property type="match status" value="1"/>
</dbReference>
<sequence>MAEEVRPDYENLDVLQRYRLPTRSYWIPETAILLNGVWDFNYALSPLEAPEIKQDQPVTAEAAWGRINVPGHWQLQGYGRPHYTNVIYPFPVCPPHIPTENPTGTYRRAFSVPRSWDESSQLRIRFDGVDSSYHVWVNGTLAGYSQGSRNPAEFDISSIVKRDEENELVVQVYQWCEASYIEDQDQWWLSGIFRDVHLLAFPGAVRIEDYFIKTVLDDEYRDATLQVEMTLSEPSDHKISLIVLDGPSEIGTLERSAQTGSSSVKFEVPIHNPKKWTAETPYLYKIKLSLVSAESVPIQTIEQNVGFRKVEIRGGLITVNGKPLLLRGTNRHDHHPLFGRAVPLDFVREDLLLMKRHNINALRTSHYPSHPRLYDMADELGLWVMDEADLECHGFYDAVARPLDIPEEMDYEERKALTFPQAAKFTSDNPEWKEAYVDRMRQLIQRDKNHPSIIIWSLGNEAFYGSNHAAMYEYAKSVDPERPVHYEGDAKAASADMYSYMYPSMERLTKWVEKEGVNDDGTFDKPVVLCEYAHAMGNGPGWLEDYQNLFRKYPRLQGGFIWEWANHGLWNAEGGFYGYGGDFGDEPNDATFVMDGLCDSEHKPTPGLLELKSVIQPVKFDFEQGKVFITNEYDFVGLDHLVATYAIEAFGDKSTLIESGQLSLPKLGPWAREELELPFEIIKFKNHAEEIFLTIDIKLQSATNWAVPSHEVAFWQKKISGKGAQPSTSTSTTTSKIDTKDSRTTLKVFGSHWNLTFDKVRGYLVEWAHGGEPLVEIEPKVKAAILPCFWRAPTDNDRPGDIDMPGSLPYWKHYGVDSLTSQLRQFTFEQGLENDSVKVRAHTFLSPPILGWGYNVHALYTISNTGQLTVNVKVQPTGPKPENIPRIGLDLRLPKRLSHAKWSGLGPGESYPDKRLSQKIGIWSSSVEQLEIPYDVPQENGNRMETRWLKLGDDYGVGLKVTTTTVPGHFSWTAARYSAAALEKARHPCDLVRENATLLNLSSKVAGVGTAACGPGVRDDLQVKVQDDEFEFVLEAV</sequence>
<evidence type="ECO:0000313" key="8">
    <source>
        <dbReference type="Proteomes" id="UP001408356"/>
    </source>
</evidence>
<dbReference type="InterPro" id="IPR036156">
    <property type="entry name" value="Beta-gal/glucu_dom_sf"/>
</dbReference>
<evidence type="ECO:0000256" key="3">
    <source>
        <dbReference type="ARBA" id="ARBA00023295"/>
    </source>
</evidence>
<keyword evidence="2 5" id="KW-0378">Hydrolase</keyword>